<accession>A0ABS9J760</accession>
<reference evidence="2 3" key="1">
    <citation type="submission" date="2021-01" db="EMBL/GenBank/DDBJ databases">
        <title>Genome sequencing of Joostella atrarenae M1-2 (= KCTC 23194).</title>
        <authorList>
            <person name="Zakaria M.R."/>
            <person name="Lam M.Q."/>
            <person name="Chong C.S."/>
        </authorList>
    </citation>
    <scope>NUCLEOTIDE SEQUENCE [LARGE SCALE GENOMIC DNA]</scope>
    <source>
        <strain evidence="2 3">M1-2</strain>
    </source>
</reference>
<evidence type="ECO:0000313" key="3">
    <source>
        <dbReference type="Proteomes" id="UP000829517"/>
    </source>
</evidence>
<proteinExistence type="predicted"/>
<dbReference type="Gene3D" id="2.60.40.10">
    <property type="entry name" value="Immunoglobulins"/>
    <property type="match status" value="1"/>
</dbReference>
<dbReference type="Proteomes" id="UP000829517">
    <property type="component" value="Unassembled WGS sequence"/>
</dbReference>
<dbReference type="EMBL" id="JAETXX010000014">
    <property type="protein sequence ID" value="MCF8716249.1"/>
    <property type="molecule type" value="Genomic_DNA"/>
</dbReference>
<dbReference type="InterPro" id="IPR013783">
    <property type="entry name" value="Ig-like_fold"/>
</dbReference>
<gene>
    <name evidence="2" type="ORF">JM658_15570</name>
</gene>
<keyword evidence="3" id="KW-1185">Reference proteome</keyword>
<dbReference type="PROSITE" id="PS51257">
    <property type="entry name" value="PROKAR_LIPOPROTEIN"/>
    <property type="match status" value="1"/>
</dbReference>
<organism evidence="2 3">
    <name type="scientific">Joostella atrarenae</name>
    <dbReference type="NCBI Taxonomy" id="679257"/>
    <lineage>
        <taxon>Bacteria</taxon>
        <taxon>Pseudomonadati</taxon>
        <taxon>Bacteroidota</taxon>
        <taxon>Flavobacteriia</taxon>
        <taxon>Flavobacteriales</taxon>
        <taxon>Flavobacteriaceae</taxon>
        <taxon>Joostella</taxon>
    </lineage>
</organism>
<protein>
    <recommendedName>
        <fullName evidence="1">PKD domain-containing protein</fullName>
    </recommendedName>
</protein>
<dbReference type="Gene3D" id="2.60.120.260">
    <property type="entry name" value="Galactose-binding domain-like"/>
    <property type="match status" value="1"/>
</dbReference>
<name>A0ABS9J760_9FLAO</name>
<dbReference type="InterPro" id="IPR035986">
    <property type="entry name" value="PKD_dom_sf"/>
</dbReference>
<dbReference type="InterPro" id="IPR000601">
    <property type="entry name" value="PKD_dom"/>
</dbReference>
<evidence type="ECO:0000313" key="2">
    <source>
        <dbReference type="EMBL" id="MCF8716249.1"/>
    </source>
</evidence>
<sequence>MKPLYINKILWLGMVISLFIASCSDDEDIELIEPSHRVVFTSEMDFENKIEVNNDISFGDISPGVSSRLWTFPEGVADILNAGDDINSSEENLKVIFKKTGQHDVKLHQVFKKDAYVGTSLKGKELDTTIVITVLSKVNSSIKANYINKDGTIGAALKMNDNAENEVTASRSVRFTYSTEGEPEEFIWNFEGGDPTTFEGEDTEVDVKYKKQGVYDLTFSATRERPFGGDTITLKNLIKVIPSTDPVDLEKVTDKNGKIALVYSREMDASTLNSSDFTISLENGTTVLNPMISSITVDNEEGNIILISLEGEQIYNDDIIKISYTPGNMATLDGVKADSFIEQQVIFNKVNILKESSEYDYSFENSSATNWPYMFWGAPWDGYTLSISNSQAQNGTSSAYIEMNPAGGMIIGHKDNAGNEITFPVEAGKTYEIGVWVYVTSLGNNDPSGSAPDLRFFWFPDTDWAVAGNPTFSTDFKTGEWVYSSTFVEFSQSGDKTFQIRGFNEANAETISFYMDNLSVSEASLRP</sequence>
<dbReference type="RefSeq" id="WP_236960453.1">
    <property type="nucleotide sequence ID" value="NZ_JAETXX010000014.1"/>
</dbReference>
<comment type="caution">
    <text evidence="2">The sequence shown here is derived from an EMBL/GenBank/DDBJ whole genome shotgun (WGS) entry which is preliminary data.</text>
</comment>
<evidence type="ECO:0000259" key="1">
    <source>
        <dbReference type="PROSITE" id="PS50093"/>
    </source>
</evidence>
<feature type="domain" description="PKD" evidence="1">
    <location>
        <begin position="156"/>
        <end position="222"/>
    </location>
</feature>
<dbReference type="PROSITE" id="PS50093">
    <property type="entry name" value="PKD"/>
    <property type="match status" value="1"/>
</dbReference>
<dbReference type="SUPFAM" id="SSF49299">
    <property type="entry name" value="PKD domain"/>
    <property type="match status" value="1"/>
</dbReference>